<feature type="transmembrane region" description="Helical" evidence="1">
    <location>
        <begin position="189"/>
        <end position="210"/>
    </location>
</feature>
<name>A0A1H7IS32_9FIRM</name>
<keyword evidence="1" id="KW-1133">Transmembrane helix</keyword>
<proteinExistence type="predicted"/>
<dbReference type="EMBL" id="FNZX01000008">
    <property type="protein sequence ID" value="SEK65301.1"/>
    <property type="molecule type" value="Genomic_DNA"/>
</dbReference>
<dbReference type="InterPro" id="IPR047928">
    <property type="entry name" value="Perm_prefix_1"/>
</dbReference>
<feature type="transmembrane region" description="Helical" evidence="1">
    <location>
        <begin position="216"/>
        <end position="236"/>
    </location>
</feature>
<evidence type="ECO:0008006" key="4">
    <source>
        <dbReference type="Google" id="ProtNLM"/>
    </source>
</evidence>
<accession>A0A1H7IS32</accession>
<sequence>METIKSYLDAMFSSMPNTPEVKKAKAELFSMMEDKYNELIAEGVNENTAVGTVISEFGNLDELAEDLGLTKEVEEVHEREQQPKRFVSMDEALEFIRCEKKRSILVATGVLLCITCVCWPIISDAVWGFMDMENYAVAMMFVWIAVGVGLFIYSSFVSSDFAFLRKEPCQMDMATTDLIKEKKAEFKPITAAAITLGCALCICAVVPVIIFDFDIFASFIFIMVGIGVWLFVYSGIINGSFDTLLDAGNVVRKDRNSNGNEEDVEYVSKGAKILMESYWSIVTCLYLIISFTTFNWGSTWIIWVIAAIAHKVFKIALVKED</sequence>
<protein>
    <recommendedName>
        <fullName evidence="4">XRE family transcriptional regulator</fullName>
    </recommendedName>
</protein>
<gene>
    <name evidence="2" type="ORF">SAMN02910377_01446</name>
</gene>
<dbReference type="Proteomes" id="UP000182321">
    <property type="component" value="Unassembled WGS sequence"/>
</dbReference>
<evidence type="ECO:0000256" key="1">
    <source>
        <dbReference type="SAM" id="Phobius"/>
    </source>
</evidence>
<keyword evidence="3" id="KW-1185">Reference proteome</keyword>
<dbReference type="AlphaFoldDB" id="A0A1H7IS32"/>
<dbReference type="RefSeq" id="WP_074790602.1">
    <property type="nucleotide sequence ID" value="NZ_FNZX01000008.1"/>
</dbReference>
<keyword evidence="1" id="KW-0812">Transmembrane</keyword>
<feature type="transmembrane region" description="Helical" evidence="1">
    <location>
        <begin position="104"/>
        <end position="122"/>
    </location>
</feature>
<dbReference type="NCBIfam" id="NF038403">
    <property type="entry name" value="perm_prefix_1"/>
    <property type="match status" value="1"/>
</dbReference>
<keyword evidence="1" id="KW-0472">Membrane</keyword>
<evidence type="ECO:0000313" key="2">
    <source>
        <dbReference type="EMBL" id="SEK65301.1"/>
    </source>
</evidence>
<evidence type="ECO:0000313" key="3">
    <source>
        <dbReference type="Proteomes" id="UP000182321"/>
    </source>
</evidence>
<feature type="transmembrane region" description="Helical" evidence="1">
    <location>
        <begin position="134"/>
        <end position="156"/>
    </location>
</feature>
<reference evidence="3" key="1">
    <citation type="submission" date="2016-10" db="EMBL/GenBank/DDBJ databases">
        <authorList>
            <person name="Varghese N."/>
        </authorList>
    </citation>
    <scope>NUCLEOTIDE SEQUENCE [LARGE SCALE GENOMIC DNA]</scope>
    <source>
        <strain evidence="3">ACV-9</strain>
    </source>
</reference>
<organism evidence="2 3">
    <name type="scientific">Pseudobutyrivibrio ruminis</name>
    <dbReference type="NCBI Taxonomy" id="46206"/>
    <lineage>
        <taxon>Bacteria</taxon>
        <taxon>Bacillati</taxon>
        <taxon>Bacillota</taxon>
        <taxon>Clostridia</taxon>
        <taxon>Lachnospirales</taxon>
        <taxon>Lachnospiraceae</taxon>
        <taxon>Pseudobutyrivibrio</taxon>
    </lineage>
</organism>